<dbReference type="InterPro" id="IPR041698">
    <property type="entry name" value="Methyltransf_25"/>
</dbReference>
<dbReference type="KEGG" id="stir:DDW44_13920"/>
<protein>
    <submittedName>
        <fullName evidence="2">SAM-dependent methyltransferase</fullName>
    </submittedName>
</protein>
<proteinExistence type="predicted"/>
<dbReference type="Gene3D" id="3.40.50.150">
    <property type="entry name" value="Vaccinia Virus protein VP39"/>
    <property type="match status" value="1"/>
</dbReference>
<evidence type="ECO:0000313" key="2">
    <source>
        <dbReference type="EMBL" id="AWI29765.1"/>
    </source>
</evidence>
<organism evidence="2 3">
    <name type="scientific">Streptomyces tirandamycinicus</name>
    <dbReference type="NCBI Taxonomy" id="2174846"/>
    <lineage>
        <taxon>Bacteria</taxon>
        <taxon>Bacillati</taxon>
        <taxon>Actinomycetota</taxon>
        <taxon>Actinomycetes</taxon>
        <taxon>Kitasatosporales</taxon>
        <taxon>Streptomycetaceae</taxon>
        <taxon>Streptomyces</taxon>
    </lineage>
</organism>
<dbReference type="Pfam" id="PF13649">
    <property type="entry name" value="Methyltransf_25"/>
    <property type="match status" value="1"/>
</dbReference>
<keyword evidence="2" id="KW-0808">Transferase</keyword>
<dbReference type="RefSeq" id="WP_108906646.1">
    <property type="nucleotide sequence ID" value="NZ_CP029188.1"/>
</dbReference>
<keyword evidence="2" id="KW-0489">Methyltransferase</keyword>
<sequence length="253" mass="27459">MNDQIDDSGYGKQFAGWYDRLFPKDTNAVTTAETLARLHPDPEKGTLEFGVGTGRIAIPLSQKVGHIIGIDSSPEMLALLADDPGSADVTGVHADIRSYNDDRAYALVYAVCGVLSMLLTPEDQQKAVQRAAGLLAPGGRLVIESGNRPAVEAMHEGLARTTLFTPYPEPGTGLQTHSTLPPGTDLWQCSHVWYEADGTTRVGSELARLTTPDEVDAYAVVAGLTPEARYADWQLSPYTSQYPMFLTTYRKDI</sequence>
<dbReference type="OrthoDB" id="3172472at2"/>
<dbReference type="Proteomes" id="UP000244900">
    <property type="component" value="Chromosome"/>
</dbReference>
<name>A0A2S1STM8_9ACTN</name>
<dbReference type="GO" id="GO:0032259">
    <property type="term" value="P:methylation"/>
    <property type="evidence" value="ECO:0007669"/>
    <property type="project" value="UniProtKB-KW"/>
</dbReference>
<dbReference type="GO" id="GO:0008168">
    <property type="term" value="F:methyltransferase activity"/>
    <property type="evidence" value="ECO:0007669"/>
    <property type="project" value="UniProtKB-KW"/>
</dbReference>
<dbReference type="CDD" id="cd02440">
    <property type="entry name" value="AdoMet_MTases"/>
    <property type="match status" value="1"/>
</dbReference>
<dbReference type="SUPFAM" id="SSF53335">
    <property type="entry name" value="S-adenosyl-L-methionine-dependent methyltransferases"/>
    <property type="match status" value="1"/>
</dbReference>
<dbReference type="InterPro" id="IPR029063">
    <property type="entry name" value="SAM-dependent_MTases_sf"/>
</dbReference>
<evidence type="ECO:0000259" key="1">
    <source>
        <dbReference type="Pfam" id="PF13649"/>
    </source>
</evidence>
<dbReference type="AlphaFoldDB" id="A0A2S1STM8"/>
<accession>A0A2S1STM8</accession>
<dbReference type="EMBL" id="CP029188">
    <property type="protein sequence ID" value="AWI29765.1"/>
    <property type="molecule type" value="Genomic_DNA"/>
</dbReference>
<keyword evidence="3" id="KW-1185">Reference proteome</keyword>
<feature type="domain" description="Methyltransferase" evidence="1">
    <location>
        <begin position="47"/>
        <end position="139"/>
    </location>
</feature>
<reference evidence="2 3" key="1">
    <citation type="submission" date="2018-05" db="EMBL/GenBank/DDBJ databases">
        <title>Complete genome sequence of sponge-derived Streptomyces sp. HNM0039.</title>
        <authorList>
            <person name="Huang X."/>
            <person name="Zhou S."/>
        </authorList>
    </citation>
    <scope>NUCLEOTIDE SEQUENCE [LARGE SCALE GENOMIC DNA]</scope>
    <source>
        <strain evidence="2 3">HNM0039</strain>
    </source>
</reference>
<evidence type="ECO:0000313" key="3">
    <source>
        <dbReference type="Proteomes" id="UP000244900"/>
    </source>
</evidence>
<gene>
    <name evidence="2" type="ORF">DDW44_13920</name>
</gene>